<name>A0ABW0IBB0_9BACT</name>
<reference evidence="3" key="1">
    <citation type="journal article" date="2019" name="Int. J. Syst. Evol. Microbiol.">
        <title>The Global Catalogue of Microorganisms (GCM) 10K type strain sequencing project: providing services to taxonomists for standard genome sequencing and annotation.</title>
        <authorList>
            <consortium name="The Broad Institute Genomics Platform"/>
            <consortium name="The Broad Institute Genome Sequencing Center for Infectious Disease"/>
            <person name="Wu L."/>
            <person name="Ma J."/>
        </authorList>
    </citation>
    <scope>NUCLEOTIDE SEQUENCE [LARGE SCALE GENOMIC DNA]</scope>
    <source>
        <strain evidence="3">CCUG 55250</strain>
    </source>
</reference>
<evidence type="ECO:0000313" key="3">
    <source>
        <dbReference type="Proteomes" id="UP001596106"/>
    </source>
</evidence>
<dbReference type="EMBL" id="JBHSMA010000003">
    <property type="protein sequence ID" value="MFC5410194.1"/>
    <property type="molecule type" value="Genomic_DNA"/>
</dbReference>
<dbReference type="PANTHER" id="PTHR36503:SF1">
    <property type="entry name" value="BLR2520 PROTEIN"/>
    <property type="match status" value="1"/>
</dbReference>
<dbReference type="PROSITE" id="PS51819">
    <property type="entry name" value="VOC"/>
    <property type="match status" value="1"/>
</dbReference>
<accession>A0ABW0IBB0</accession>
<proteinExistence type="predicted"/>
<evidence type="ECO:0000313" key="2">
    <source>
        <dbReference type="EMBL" id="MFC5410194.1"/>
    </source>
</evidence>
<dbReference type="Pfam" id="PF00903">
    <property type="entry name" value="Glyoxalase"/>
    <property type="match status" value="1"/>
</dbReference>
<dbReference type="InterPro" id="IPR037523">
    <property type="entry name" value="VOC_core"/>
</dbReference>
<evidence type="ECO:0000259" key="1">
    <source>
        <dbReference type="PROSITE" id="PS51819"/>
    </source>
</evidence>
<organism evidence="2 3">
    <name type="scientific">Larkinella bovis</name>
    <dbReference type="NCBI Taxonomy" id="683041"/>
    <lineage>
        <taxon>Bacteria</taxon>
        <taxon>Pseudomonadati</taxon>
        <taxon>Bacteroidota</taxon>
        <taxon>Cytophagia</taxon>
        <taxon>Cytophagales</taxon>
        <taxon>Spirosomataceae</taxon>
        <taxon>Larkinella</taxon>
    </lineage>
</organism>
<dbReference type="PANTHER" id="PTHR36503">
    <property type="entry name" value="BLR2520 PROTEIN"/>
    <property type="match status" value="1"/>
</dbReference>
<keyword evidence="3" id="KW-1185">Reference proteome</keyword>
<comment type="caution">
    <text evidence="2">The sequence shown here is derived from an EMBL/GenBank/DDBJ whole genome shotgun (WGS) entry which is preliminary data.</text>
</comment>
<dbReference type="RefSeq" id="WP_379845361.1">
    <property type="nucleotide sequence ID" value="NZ_JBHSMA010000003.1"/>
</dbReference>
<dbReference type="Gene3D" id="3.10.180.10">
    <property type="entry name" value="2,3-Dihydroxybiphenyl 1,2-Dioxygenase, domain 1"/>
    <property type="match status" value="1"/>
</dbReference>
<protein>
    <submittedName>
        <fullName evidence="2">VOC family protein</fullName>
    </submittedName>
</protein>
<dbReference type="InterPro" id="IPR004360">
    <property type="entry name" value="Glyas_Fos-R_dOase_dom"/>
</dbReference>
<dbReference type="Proteomes" id="UP001596106">
    <property type="component" value="Unassembled WGS sequence"/>
</dbReference>
<dbReference type="InterPro" id="IPR029068">
    <property type="entry name" value="Glyas_Bleomycin-R_OHBP_Dase"/>
</dbReference>
<feature type="domain" description="VOC" evidence="1">
    <location>
        <begin position="4"/>
        <end position="126"/>
    </location>
</feature>
<sequence length="146" mass="16350">MEQRLSVITIAADDLPAMRQFYVETIGWQPVAENRDIVFFRCNGFLLSIGKREQLAPLIGVSPDGSGFRSFTFGYNVPTKAEVDTCFQDFKAKGVTILREPTDTFFGGYFFYFADIEGNVLEVAYNPYIPLDAAGNAVTHHPIDHL</sequence>
<dbReference type="SUPFAM" id="SSF54593">
    <property type="entry name" value="Glyoxalase/Bleomycin resistance protein/Dihydroxybiphenyl dioxygenase"/>
    <property type="match status" value="1"/>
</dbReference>
<gene>
    <name evidence="2" type="ORF">ACFPMF_12790</name>
</gene>